<proteinExistence type="predicted"/>
<dbReference type="PROSITE" id="PS51257">
    <property type="entry name" value="PROKAR_LIPOPROTEIN"/>
    <property type="match status" value="1"/>
</dbReference>
<sequence length="28" mass="3406">MCKHKLSSIFFFTCSCKSYSLKKYCYCR</sequence>
<organism evidence="1">
    <name type="scientific">Rhizophora mucronata</name>
    <name type="common">Asiatic mangrove</name>
    <dbReference type="NCBI Taxonomy" id="61149"/>
    <lineage>
        <taxon>Eukaryota</taxon>
        <taxon>Viridiplantae</taxon>
        <taxon>Streptophyta</taxon>
        <taxon>Embryophyta</taxon>
        <taxon>Tracheophyta</taxon>
        <taxon>Spermatophyta</taxon>
        <taxon>Magnoliopsida</taxon>
        <taxon>eudicotyledons</taxon>
        <taxon>Gunneridae</taxon>
        <taxon>Pentapetalae</taxon>
        <taxon>rosids</taxon>
        <taxon>fabids</taxon>
        <taxon>Malpighiales</taxon>
        <taxon>Rhizophoraceae</taxon>
        <taxon>Rhizophora</taxon>
    </lineage>
</organism>
<reference evidence="1" key="1">
    <citation type="submission" date="2018-02" db="EMBL/GenBank/DDBJ databases">
        <title>Rhizophora mucronata_Transcriptome.</title>
        <authorList>
            <person name="Meera S.P."/>
            <person name="Sreeshan A."/>
            <person name="Augustine A."/>
        </authorList>
    </citation>
    <scope>NUCLEOTIDE SEQUENCE</scope>
    <source>
        <tissue evidence="1">Leaf</tissue>
    </source>
</reference>
<dbReference type="AlphaFoldDB" id="A0A2P2PSU7"/>
<accession>A0A2P2PSU7</accession>
<name>A0A2P2PSU7_RHIMU</name>
<evidence type="ECO:0000313" key="1">
    <source>
        <dbReference type="EMBL" id="MBX57817.1"/>
    </source>
</evidence>
<dbReference type="EMBL" id="GGEC01077333">
    <property type="protein sequence ID" value="MBX57817.1"/>
    <property type="molecule type" value="Transcribed_RNA"/>
</dbReference>
<protein>
    <submittedName>
        <fullName evidence="1">Uncharacterized protein</fullName>
    </submittedName>
</protein>